<comment type="similarity">
    <text evidence="2">Belongs to the glycosyl hydrolase 18 family. Chitinase class V subfamily.</text>
</comment>
<evidence type="ECO:0000259" key="13">
    <source>
        <dbReference type="SMART" id="SM00257"/>
    </source>
</evidence>
<feature type="domain" description="LysM" evidence="13">
    <location>
        <begin position="272"/>
        <end position="317"/>
    </location>
</feature>
<keyword evidence="4" id="KW-0147">Chitin-binding</keyword>
<dbReference type="InterPro" id="IPR018392">
    <property type="entry name" value="LysM"/>
</dbReference>
<evidence type="ECO:0000256" key="3">
    <source>
        <dbReference type="ARBA" id="ARBA00012729"/>
    </source>
</evidence>
<dbReference type="EMBL" id="KV907516">
    <property type="protein sequence ID" value="OOF90574.1"/>
    <property type="molecule type" value="Genomic_DNA"/>
</dbReference>
<dbReference type="SMART" id="SM00636">
    <property type="entry name" value="Glyco_18"/>
    <property type="match status" value="1"/>
</dbReference>
<dbReference type="PANTHER" id="PTHR47700">
    <property type="entry name" value="V CHITINASE, PUTATIVE (AFU_ORTHOLOGUE AFUA_6G13720)-RELATED"/>
    <property type="match status" value="1"/>
</dbReference>
<dbReference type="PANTHER" id="PTHR47700:SF2">
    <property type="entry name" value="CHITINASE"/>
    <property type="match status" value="1"/>
</dbReference>
<feature type="domain" description="Chitinase II/V-like catalytic" evidence="14">
    <location>
        <begin position="478"/>
        <end position="825"/>
    </location>
</feature>
<name>A0A1R3R7V4_ASPC5</name>
<dbReference type="CDD" id="cd02878">
    <property type="entry name" value="GH18_zymocin_alpha"/>
    <property type="match status" value="1"/>
</dbReference>
<dbReference type="Proteomes" id="UP000188318">
    <property type="component" value="Unassembled WGS sequence"/>
</dbReference>
<evidence type="ECO:0000256" key="6">
    <source>
        <dbReference type="ARBA" id="ARBA00023024"/>
    </source>
</evidence>
<feature type="domain" description="LysM" evidence="13">
    <location>
        <begin position="336"/>
        <end position="384"/>
    </location>
</feature>
<dbReference type="SMART" id="SM00257">
    <property type="entry name" value="LysM"/>
    <property type="match status" value="2"/>
</dbReference>
<dbReference type="InterPro" id="IPR036779">
    <property type="entry name" value="LysM_dom_sf"/>
</dbReference>
<evidence type="ECO:0000256" key="10">
    <source>
        <dbReference type="ARBA" id="ARBA00023326"/>
    </source>
</evidence>
<keyword evidence="5 11" id="KW-0378">Hydrolase</keyword>
<dbReference type="InterPro" id="IPR001579">
    <property type="entry name" value="Glyco_hydro_18_chit_AS"/>
</dbReference>
<dbReference type="Gene3D" id="3.10.50.10">
    <property type="match status" value="1"/>
</dbReference>
<keyword evidence="8" id="KW-0119">Carbohydrate metabolism</keyword>
<dbReference type="CDD" id="cd00118">
    <property type="entry name" value="LysM"/>
    <property type="match status" value="2"/>
</dbReference>
<dbReference type="Gene3D" id="3.10.350.10">
    <property type="entry name" value="LysM domain"/>
    <property type="match status" value="2"/>
</dbReference>
<dbReference type="InterPro" id="IPR057277">
    <property type="entry name" value="LysM_C"/>
</dbReference>
<feature type="signal peptide" evidence="12">
    <location>
        <begin position="1"/>
        <end position="21"/>
    </location>
</feature>
<keyword evidence="9 11" id="KW-0326">Glycosidase</keyword>
<dbReference type="InterPro" id="IPR036861">
    <property type="entry name" value="Endochitinase-like_sf"/>
</dbReference>
<dbReference type="InterPro" id="IPR053214">
    <property type="entry name" value="LysM12-like"/>
</dbReference>
<evidence type="ECO:0000256" key="5">
    <source>
        <dbReference type="ARBA" id="ARBA00022801"/>
    </source>
</evidence>
<dbReference type="InterPro" id="IPR029070">
    <property type="entry name" value="Chitinase_insertion_sf"/>
</dbReference>
<dbReference type="GO" id="GO:0008237">
    <property type="term" value="F:metallopeptidase activity"/>
    <property type="evidence" value="ECO:0007669"/>
    <property type="project" value="InterPro"/>
</dbReference>
<dbReference type="InterPro" id="IPR024079">
    <property type="entry name" value="MetalloPept_cat_dom_sf"/>
</dbReference>
<dbReference type="Pfam" id="PF01476">
    <property type="entry name" value="LysM"/>
    <property type="match status" value="2"/>
</dbReference>
<organism evidence="15 16">
    <name type="scientific">Aspergillus carbonarius (strain ITEM 5010)</name>
    <dbReference type="NCBI Taxonomy" id="602072"/>
    <lineage>
        <taxon>Eukaryota</taxon>
        <taxon>Fungi</taxon>
        <taxon>Dikarya</taxon>
        <taxon>Ascomycota</taxon>
        <taxon>Pezizomycotina</taxon>
        <taxon>Eurotiomycetes</taxon>
        <taxon>Eurotiomycetidae</taxon>
        <taxon>Eurotiales</taxon>
        <taxon>Aspergillaceae</taxon>
        <taxon>Aspergillus</taxon>
        <taxon>Aspergillus subgen. Circumdati</taxon>
    </lineage>
</organism>
<dbReference type="SUPFAM" id="SSF57016">
    <property type="entry name" value="Plant lectins/antimicrobial peptides"/>
    <property type="match status" value="1"/>
</dbReference>
<dbReference type="Gene3D" id="3.20.20.80">
    <property type="entry name" value="Glycosidases"/>
    <property type="match status" value="1"/>
</dbReference>
<dbReference type="GO" id="GO:0000272">
    <property type="term" value="P:polysaccharide catabolic process"/>
    <property type="evidence" value="ECO:0007669"/>
    <property type="project" value="UniProtKB-KW"/>
</dbReference>
<evidence type="ECO:0000256" key="4">
    <source>
        <dbReference type="ARBA" id="ARBA00022669"/>
    </source>
</evidence>
<proteinExistence type="inferred from homology"/>
<evidence type="ECO:0000259" key="14">
    <source>
        <dbReference type="SMART" id="SM00636"/>
    </source>
</evidence>
<dbReference type="InterPro" id="IPR017853">
    <property type="entry name" value="GH"/>
</dbReference>
<keyword evidence="10" id="KW-0624">Polysaccharide degradation</keyword>
<feature type="chain" id="PRO_5012729342" description="chitinase" evidence="12">
    <location>
        <begin position="22"/>
        <end position="1352"/>
    </location>
</feature>
<evidence type="ECO:0000256" key="9">
    <source>
        <dbReference type="ARBA" id="ARBA00023295"/>
    </source>
</evidence>
<dbReference type="Gene3D" id="3.40.390.10">
    <property type="entry name" value="Collagenase (Catalytic Domain)"/>
    <property type="match status" value="1"/>
</dbReference>
<dbReference type="SUPFAM" id="SSF51445">
    <property type="entry name" value="(Trans)glycosidases"/>
    <property type="match status" value="1"/>
</dbReference>
<dbReference type="OrthoDB" id="4410845at2759"/>
<dbReference type="VEuPathDB" id="FungiDB:ASPCADRAFT_135036"/>
<keyword evidence="6" id="KW-0146">Chitin degradation</keyword>
<dbReference type="STRING" id="602072.A0A1R3R7V4"/>
<keyword evidence="16" id="KW-1185">Reference proteome</keyword>
<keyword evidence="12" id="KW-0732">Signal</keyword>
<dbReference type="Pfam" id="PF25139">
    <property type="entry name" value="LysM14_C"/>
    <property type="match status" value="1"/>
</dbReference>
<reference evidence="16" key="1">
    <citation type="journal article" date="2017" name="Genome Biol.">
        <title>Comparative genomics reveals high biological diversity and specific adaptations in the industrially and medically important fungal genus Aspergillus.</title>
        <authorList>
            <person name="de Vries R.P."/>
            <person name="Riley R."/>
            <person name="Wiebenga A."/>
            <person name="Aguilar-Osorio G."/>
            <person name="Amillis S."/>
            <person name="Uchima C.A."/>
            <person name="Anderluh G."/>
            <person name="Asadollahi M."/>
            <person name="Askin M."/>
            <person name="Barry K."/>
            <person name="Battaglia E."/>
            <person name="Bayram O."/>
            <person name="Benocci T."/>
            <person name="Braus-Stromeyer S.A."/>
            <person name="Caldana C."/>
            <person name="Canovas D."/>
            <person name="Cerqueira G.C."/>
            <person name="Chen F."/>
            <person name="Chen W."/>
            <person name="Choi C."/>
            <person name="Clum A."/>
            <person name="Dos Santos R.A."/>
            <person name="Damasio A.R."/>
            <person name="Diallinas G."/>
            <person name="Emri T."/>
            <person name="Fekete E."/>
            <person name="Flipphi M."/>
            <person name="Freyberg S."/>
            <person name="Gallo A."/>
            <person name="Gournas C."/>
            <person name="Habgood R."/>
            <person name="Hainaut M."/>
            <person name="Harispe M.L."/>
            <person name="Henrissat B."/>
            <person name="Hilden K.S."/>
            <person name="Hope R."/>
            <person name="Hossain A."/>
            <person name="Karabika E."/>
            <person name="Karaffa L."/>
            <person name="Karanyi Z."/>
            <person name="Krasevec N."/>
            <person name="Kuo A."/>
            <person name="Kusch H."/>
            <person name="LaButti K."/>
            <person name="Lagendijk E.L."/>
            <person name="Lapidus A."/>
            <person name="Levasseur A."/>
            <person name="Lindquist E."/>
            <person name="Lipzen A."/>
            <person name="Logrieco A.F."/>
            <person name="MacCabe A."/>
            <person name="Maekelae M.R."/>
            <person name="Malavazi I."/>
            <person name="Melin P."/>
            <person name="Meyer V."/>
            <person name="Mielnichuk N."/>
            <person name="Miskei M."/>
            <person name="Molnar A.P."/>
            <person name="Mule G."/>
            <person name="Ngan C.Y."/>
            <person name="Orejas M."/>
            <person name="Orosz E."/>
            <person name="Ouedraogo J.P."/>
            <person name="Overkamp K.M."/>
            <person name="Park H.-S."/>
            <person name="Perrone G."/>
            <person name="Piumi F."/>
            <person name="Punt P.J."/>
            <person name="Ram A.F."/>
            <person name="Ramon A."/>
            <person name="Rauscher S."/>
            <person name="Record E."/>
            <person name="Riano-Pachon D.M."/>
            <person name="Robert V."/>
            <person name="Roehrig J."/>
            <person name="Ruller R."/>
            <person name="Salamov A."/>
            <person name="Salih N.S."/>
            <person name="Samson R.A."/>
            <person name="Sandor E."/>
            <person name="Sanguinetti M."/>
            <person name="Schuetze T."/>
            <person name="Sepcic K."/>
            <person name="Shelest E."/>
            <person name="Sherlock G."/>
            <person name="Sophianopoulou V."/>
            <person name="Squina F.M."/>
            <person name="Sun H."/>
            <person name="Susca A."/>
            <person name="Todd R.B."/>
            <person name="Tsang A."/>
            <person name="Unkles S.E."/>
            <person name="van de Wiele N."/>
            <person name="van Rossen-Uffink D."/>
            <person name="Oliveira J.V."/>
            <person name="Vesth T.C."/>
            <person name="Visser J."/>
            <person name="Yu J.-H."/>
            <person name="Zhou M."/>
            <person name="Andersen M.R."/>
            <person name="Archer D.B."/>
            <person name="Baker S.E."/>
            <person name="Benoit I."/>
            <person name="Brakhage A.A."/>
            <person name="Braus G.H."/>
            <person name="Fischer R."/>
            <person name="Frisvad J.C."/>
            <person name="Goldman G.H."/>
            <person name="Houbraken J."/>
            <person name="Oakley B."/>
            <person name="Pocsi I."/>
            <person name="Scazzocchio C."/>
            <person name="Seiboth B."/>
            <person name="vanKuyk P.A."/>
            <person name="Wortman J."/>
            <person name="Dyer P.S."/>
            <person name="Grigoriev I.V."/>
        </authorList>
    </citation>
    <scope>NUCLEOTIDE SEQUENCE [LARGE SCALE GENOMIC DNA]</scope>
    <source>
        <strain evidence="16">ITEM 5010</strain>
    </source>
</reference>
<evidence type="ECO:0000256" key="2">
    <source>
        <dbReference type="ARBA" id="ARBA00008682"/>
    </source>
</evidence>
<evidence type="ECO:0000256" key="11">
    <source>
        <dbReference type="RuleBase" id="RU000489"/>
    </source>
</evidence>
<evidence type="ECO:0000256" key="12">
    <source>
        <dbReference type="SAM" id="SignalP"/>
    </source>
</evidence>
<sequence>MKPSAPALVFAVGALTGVSMATTSPFYSQIHSCPQSCTSVGLSSSNWTSYHSFDRLERCSETVLFDFNVFNQWETQTSIRACTVERTRNSSRELSSCTAAKGVPATLQLVSWSTSTATETASSILEALEALENQVASERVCGRSSGLIHFATHGKIVIGLYMGSLIDSTVAVSVLSAQVLRQLQDSNFHDTVAAQVCGTIYDNAHTLGLIVSTAGDYEQVQLAVQGWANATCLSDYDHATSANITISELPVPVATDKSSDQNFNRRDDTCSYVFVVSGDSCATLASKCDITAAELSAYNPSSTLCSSLAIGEIICCSEGSQPDLSPQPTADGLCYSYTVKSGDYCYLLASEYYITTDEIEEYNTQTWGWMGCNNLQLGSVICLSSGDPPMPAVISNAECGPQVNGSTRPSDWSNISSLNPCPLNACCDIWGECGITPEFCTVSESSTGAPGTAANNTNGCISNCGSSVVNNGTVVTDFLQVGYFEAYGVNRSCLAMNASQLPSSYSHVHYAFGEISSDFQVDVSSSEDQFKAFVALTSFKRILSFGGWSFSTSLDSYPIFREGVTDANRLAFAQNVVSFVNEYDLDGVDFDWEYPDAPDIPGITPGSPTDGPNYLSFLQTLRSLLPSNKTISMAAPASYWYLKGFPISNMSEVLDYIVYMTYDLHGQWDYDNSFVNPGCPTGNCLRSHVNLTETEYALAMITKAGVPAHKVVVGIASYGRSFGMVDPTCTGPECLFTGPDSTATPGNCTATAGYISQAELGQFTKSNLARRSVTTWHDSSSDSDMMTYGDDTWVAYMTQDTKASRINLYAGYGFAGSVEWALDLTNFVEGADGAEASLNITAVEEEFTTALSLSNYDVAEFDSYNFTILATKLIGFEGCSTLQRTQIYSGWQQSWKLMNYIYKVAKSGIDFNEAAAVEFLGPPALNQEQWSNYKEIFLSLATIQPGWLPSWFDWKIAIRCDDPNYQCPCESDSPTMAYTGQKDSKYQVAYINFCPKYFRAQTLDQAMEHADKSTHLPTEYANLDFYYNNQARISIHELLHIDWVSKAGEYGRNYHVTDMKFGYKRKGTEEITWYNAYSPTGCKGLARISFTPGVWIIQNSDSLTLYALAKYVQNKLGNIYPHLPLTPAVPSTVQIPMDIPNLCTVYPNGTGVEATNTTLDNELQWSPSMGVCAAVDDEGYDADPSEKLTVSSWPLQTDYPAAYLSSWSSWAGLTPTTTAAATATATPTAAWTMTIYSEENCAGDHYVVEGYNQDSTSDQCLVLNDLSSDTSSDTSCRWYTECSDTYTSCDESTLTQPLSWQLTGTGASCTAFDTNTCDDNGDEDAYTASEGCHNYSEKDLDTETWVALKCGA</sequence>
<dbReference type="GO" id="GO:0008843">
    <property type="term" value="F:endochitinase activity"/>
    <property type="evidence" value="ECO:0007669"/>
    <property type="project" value="UniProtKB-EC"/>
</dbReference>
<dbReference type="PROSITE" id="PS01095">
    <property type="entry name" value="GH18_1"/>
    <property type="match status" value="1"/>
</dbReference>
<dbReference type="GO" id="GO:0006032">
    <property type="term" value="P:chitin catabolic process"/>
    <property type="evidence" value="ECO:0007669"/>
    <property type="project" value="UniProtKB-KW"/>
</dbReference>
<dbReference type="EC" id="3.2.1.14" evidence="3"/>
<dbReference type="SUPFAM" id="SSF54556">
    <property type="entry name" value="Chitinase insertion domain"/>
    <property type="match status" value="1"/>
</dbReference>
<keyword evidence="7" id="KW-0843">Virulence</keyword>
<evidence type="ECO:0000256" key="1">
    <source>
        <dbReference type="ARBA" id="ARBA00000822"/>
    </source>
</evidence>
<gene>
    <name evidence="15" type="ORF">ASPCADRAFT_135036</name>
</gene>
<evidence type="ECO:0000313" key="15">
    <source>
        <dbReference type="EMBL" id="OOF90574.1"/>
    </source>
</evidence>
<dbReference type="SUPFAM" id="SSF55486">
    <property type="entry name" value="Metalloproteases ('zincins'), catalytic domain"/>
    <property type="match status" value="1"/>
</dbReference>
<dbReference type="InterPro" id="IPR001223">
    <property type="entry name" value="Glyco_hydro18_cat"/>
</dbReference>
<comment type="catalytic activity">
    <reaction evidence="1">
        <text>Random endo-hydrolysis of N-acetyl-beta-D-glucosaminide (1-&gt;4)-beta-linkages in chitin and chitodextrins.</text>
        <dbReference type="EC" id="3.2.1.14"/>
    </reaction>
</comment>
<evidence type="ECO:0000256" key="7">
    <source>
        <dbReference type="ARBA" id="ARBA00023026"/>
    </source>
</evidence>
<dbReference type="SUPFAM" id="SSF54106">
    <property type="entry name" value="LysM domain"/>
    <property type="match status" value="2"/>
</dbReference>
<dbReference type="Pfam" id="PF00704">
    <property type="entry name" value="Glyco_hydro_18"/>
    <property type="match status" value="1"/>
</dbReference>
<protein>
    <recommendedName>
        <fullName evidence="3">chitinase</fullName>
        <ecNumber evidence="3">3.2.1.14</ecNumber>
    </recommendedName>
</protein>
<dbReference type="InterPro" id="IPR011583">
    <property type="entry name" value="Chitinase_II/V-like_cat"/>
</dbReference>
<accession>A0A1R3R7V4</accession>
<evidence type="ECO:0000256" key="8">
    <source>
        <dbReference type="ARBA" id="ARBA00023277"/>
    </source>
</evidence>
<dbReference type="OMA" id="SEENCAG"/>
<dbReference type="GO" id="GO:0008061">
    <property type="term" value="F:chitin binding"/>
    <property type="evidence" value="ECO:0007669"/>
    <property type="project" value="UniProtKB-KW"/>
</dbReference>
<evidence type="ECO:0000313" key="16">
    <source>
        <dbReference type="Proteomes" id="UP000188318"/>
    </source>
</evidence>
<dbReference type="CDD" id="cd00035">
    <property type="entry name" value="ChtBD1"/>
    <property type="match status" value="1"/>
</dbReference>